<dbReference type="InterPro" id="IPR036271">
    <property type="entry name" value="Tet_transcr_reg_TetR-rel_C_sf"/>
</dbReference>
<dbReference type="PROSITE" id="PS50977">
    <property type="entry name" value="HTH_TETR_2"/>
    <property type="match status" value="1"/>
</dbReference>
<accession>A0ABW4B8N5</accession>
<dbReference type="InterPro" id="IPR009057">
    <property type="entry name" value="Homeodomain-like_sf"/>
</dbReference>
<evidence type="ECO:0000256" key="1">
    <source>
        <dbReference type="ARBA" id="ARBA00023015"/>
    </source>
</evidence>
<evidence type="ECO:0000313" key="6">
    <source>
        <dbReference type="EMBL" id="MFD1392532.1"/>
    </source>
</evidence>
<keyword evidence="7" id="KW-1185">Reference proteome</keyword>
<dbReference type="PANTHER" id="PTHR47506">
    <property type="entry name" value="TRANSCRIPTIONAL REGULATORY PROTEIN"/>
    <property type="match status" value="1"/>
</dbReference>
<feature type="domain" description="HTH tetR-type" evidence="5">
    <location>
        <begin position="5"/>
        <end position="65"/>
    </location>
</feature>
<keyword evidence="3" id="KW-0804">Transcription</keyword>
<keyword evidence="2 4" id="KW-0238">DNA-binding</keyword>
<keyword evidence="1" id="KW-0805">Transcription regulation</keyword>
<evidence type="ECO:0000256" key="2">
    <source>
        <dbReference type="ARBA" id="ARBA00023125"/>
    </source>
</evidence>
<dbReference type="PANTHER" id="PTHR47506:SF6">
    <property type="entry name" value="HTH-TYPE TRANSCRIPTIONAL REPRESSOR NEMR"/>
    <property type="match status" value="1"/>
</dbReference>
<protein>
    <submittedName>
        <fullName evidence="6">TetR/AcrR family transcriptional regulator</fullName>
    </submittedName>
</protein>
<dbReference type="Proteomes" id="UP001597249">
    <property type="component" value="Unassembled WGS sequence"/>
</dbReference>
<evidence type="ECO:0000256" key="4">
    <source>
        <dbReference type="PROSITE-ProRule" id="PRU00335"/>
    </source>
</evidence>
<dbReference type="InterPro" id="IPR001647">
    <property type="entry name" value="HTH_TetR"/>
</dbReference>
<proteinExistence type="predicted"/>
<sequence>MTGEEIRRGELLSRINNVLVQGGLAGQSMASLAKAVGVSRGKLYVYFANRKEVVGAVVDQYRELAADQMATPSAPWTVEALPQWLLAAVLVLASCSPVLLADMTRAYPDERQRVADAQHQFEERFAAYLNEGVANGTFHTIDIPLFLAMIQASVAGLNHPERIGRAGAKPVIKHLVRILTLVLLDEAAAKRLLTQERTQRAVTALAGELTLRYQH</sequence>
<dbReference type="SUPFAM" id="SSF46689">
    <property type="entry name" value="Homeodomain-like"/>
    <property type="match status" value="1"/>
</dbReference>
<evidence type="ECO:0000259" key="5">
    <source>
        <dbReference type="PROSITE" id="PS50977"/>
    </source>
</evidence>
<dbReference type="Gene3D" id="1.10.357.10">
    <property type="entry name" value="Tetracycline Repressor, domain 2"/>
    <property type="match status" value="1"/>
</dbReference>
<feature type="DNA-binding region" description="H-T-H motif" evidence="4">
    <location>
        <begin position="28"/>
        <end position="47"/>
    </location>
</feature>
<evidence type="ECO:0000313" key="7">
    <source>
        <dbReference type="Proteomes" id="UP001597249"/>
    </source>
</evidence>
<comment type="caution">
    <text evidence="6">The sequence shown here is derived from an EMBL/GenBank/DDBJ whole genome shotgun (WGS) entry which is preliminary data.</text>
</comment>
<evidence type="ECO:0000256" key="3">
    <source>
        <dbReference type="ARBA" id="ARBA00023163"/>
    </source>
</evidence>
<reference evidence="7" key="1">
    <citation type="journal article" date="2019" name="Int. J. Syst. Evol. Microbiol.">
        <title>The Global Catalogue of Microorganisms (GCM) 10K type strain sequencing project: providing services to taxonomists for standard genome sequencing and annotation.</title>
        <authorList>
            <consortium name="The Broad Institute Genomics Platform"/>
            <consortium name="The Broad Institute Genome Sequencing Center for Infectious Disease"/>
            <person name="Wu L."/>
            <person name="Ma J."/>
        </authorList>
    </citation>
    <scope>NUCLEOTIDE SEQUENCE [LARGE SCALE GENOMIC DNA]</scope>
    <source>
        <strain evidence="7">CCM 8911</strain>
    </source>
</reference>
<dbReference type="RefSeq" id="WP_125584260.1">
    <property type="nucleotide sequence ID" value="NZ_JBHTMO010000006.1"/>
</dbReference>
<organism evidence="6 7">
    <name type="scientific">Lacticaseibacillus jixianensis</name>
    <dbReference type="NCBI Taxonomy" id="2486012"/>
    <lineage>
        <taxon>Bacteria</taxon>
        <taxon>Bacillati</taxon>
        <taxon>Bacillota</taxon>
        <taxon>Bacilli</taxon>
        <taxon>Lactobacillales</taxon>
        <taxon>Lactobacillaceae</taxon>
        <taxon>Lacticaseibacillus</taxon>
    </lineage>
</organism>
<dbReference type="EMBL" id="JBHTMO010000006">
    <property type="protein sequence ID" value="MFD1392532.1"/>
    <property type="molecule type" value="Genomic_DNA"/>
</dbReference>
<dbReference type="SUPFAM" id="SSF48498">
    <property type="entry name" value="Tetracyclin repressor-like, C-terminal domain"/>
    <property type="match status" value="1"/>
</dbReference>
<dbReference type="Pfam" id="PF00440">
    <property type="entry name" value="TetR_N"/>
    <property type="match status" value="1"/>
</dbReference>
<name>A0ABW4B8N5_9LACO</name>
<gene>
    <name evidence="6" type="ORF">ACFQ3L_02875</name>
</gene>